<dbReference type="SUPFAM" id="SSF50494">
    <property type="entry name" value="Trypsin-like serine proteases"/>
    <property type="match status" value="1"/>
</dbReference>
<dbReference type="InterPro" id="IPR036034">
    <property type="entry name" value="PDZ_sf"/>
</dbReference>
<dbReference type="InterPro" id="IPR051201">
    <property type="entry name" value="Chloro_Bact_Ser_Proteases"/>
</dbReference>
<dbReference type="PANTHER" id="PTHR43343:SF3">
    <property type="entry name" value="PROTEASE DO-LIKE 8, CHLOROPLASTIC"/>
    <property type="match status" value="1"/>
</dbReference>
<dbReference type="SMART" id="SM00228">
    <property type="entry name" value="PDZ"/>
    <property type="match status" value="1"/>
</dbReference>
<keyword evidence="2" id="KW-0378">Hydrolase</keyword>
<gene>
    <name evidence="4" type="ORF">SE15_09835</name>
</gene>
<dbReference type="Gene3D" id="2.40.10.120">
    <property type="match status" value="1"/>
</dbReference>
<name>A0A0P6XGP5_9CHLR</name>
<keyword evidence="5" id="KW-1185">Reference proteome</keyword>
<comment type="caution">
    <text evidence="4">The sequence shown here is derived from an EMBL/GenBank/DDBJ whole genome shotgun (WGS) entry which is preliminary data.</text>
</comment>
<protein>
    <recommendedName>
        <fullName evidence="3">PDZ domain-containing protein</fullName>
    </recommendedName>
</protein>
<reference evidence="4 5" key="1">
    <citation type="submission" date="2015-07" db="EMBL/GenBank/DDBJ databases">
        <title>Whole genome sequence of Thermanaerothrix daxensis DSM 23592.</title>
        <authorList>
            <person name="Hemp J."/>
            <person name="Ward L.M."/>
            <person name="Pace L.A."/>
            <person name="Fischer W.W."/>
        </authorList>
    </citation>
    <scope>NUCLEOTIDE SEQUENCE [LARGE SCALE GENOMIC DNA]</scope>
    <source>
        <strain evidence="4 5">GNS-1</strain>
    </source>
</reference>
<organism evidence="4 5">
    <name type="scientific">Thermanaerothrix daxensis</name>
    <dbReference type="NCBI Taxonomy" id="869279"/>
    <lineage>
        <taxon>Bacteria</taxon>
        <taxon>Bacillati</taxon>
        <taxon>Chloroflexota</taxon>
        <taxon>Anaerolineae</taxon>
        <taxon>Anaerolineales</taxon>
        <taxon>Anaerolineaceae</taxon>
        <taxon>Thermanaerothrix</taxon>
    </lineage>
</organism>
<keyword evidence="1" id="KW-0645">Protease</keyword>
<evidence type="ECO:0000313" key="4">
    <source>
        <dbReference type="EMBL" id="KPL82446.1"/>
    </source>
</evidence>
<dbReference type="PRINTS" id="PR00834">
    <property type="entry name" value="PROTEASES2C"/>
</dbReference>
<dbReference type="SUPFAM" id="SSF50156">
    <property type="entry name" value="PDZ domain-like"/>
    <property type="match status" value="1"/>
</dbReference>
<dbReference type="GO" id="GO:0004252">
    <property type="term" value="F:serine-type endopeptidase activity"/>
    <property type="evidence" value="ECO:0007669"/>
    <property type="project" value="InterPro"/>
</dbReference>
<dbReference type="InterPro" id="IPR009003">
    <property type="entry name" value="Peptidase_S1_PA"/>
</dbReference>
<dbReference type="EMBL" id="LGKO01000005">
    <property type="protein sequence ID" value="KPL82446.1"/>
    <property type="molecule type" value="Genomic_DNA"/>
</dbReference>
<evidence type="ECO:0000256" key="2">
    <source>
        <dbReference type="ARBA" id="ARBA00022801"/>
    </source>
</evidence>
<dbReference type="PROSITE" id="PS51257">
    <property type="entry name" value="PROKAR_LIPOPROTEIN"/>
    <property type="match status" value="1"/>
</dbReference>
<proteinExistence type="predicted"/>
<evidence type="ECO:0000256" key="1">
    <source>
        <dbReference type="ARBA" id="ARBA00022670"/>
    </source>
</evidence>
<accession>A0A0P6XGP5</accession>
<dbReference type="GO" id="GO:0006508">
    <property type="term" value="P:proteolysis"/>
    <property type="evidence" value="ECO:0007669"/>
    <property type="project" value="UniProtKB-KW"/>
</dbReference>
<evidence type="ECO:0000259" key="3">
    <source>
        <dbReference type="PROSITE" id="PS50106"/>
    </source>
</evidence>
<dbReference type="Pfam" id="PF13180">
    <property type="entry name" value="PDZ_2"/>
    <property type="match status" value="1"/>
</dbReference>
<dbReference type="PROSITE" id="PS50106">
    <property type="entry name" value="PDZ"/>
    <property type="match status" value="1"/>
</dbReference>
<feature type="domain" description="PDZ" evidence="3">
    <location>
        <begin position="282"/>
        <end position="390"/>
    </location>
</feature>
<dbReference type="PANTHER" id="PTHR43343">
    <property type="entry name" value="PEPTIDASE S12"/>
    <property type="match status" value="1"/>
</dbReference>
<evidence type="ECO:0000313" key="5">
    <source>
        <dbReference type="Proteomes" id="UP000050544"/>
    </source>
</evidence>
<dbReference type="Proteomes" id="UP000050544">
    <property type="component" value="Unassembled WGS sequence"/>
</dbReference>
<dbReference type="Pfam" id="PF13365">
    <property type="entry name" value="Trypsin_2"/>
    <property type="match status" value="1"/>
</dbReference>
<dbReference type="AlphaFoldDB" id="A0A0P6XGP5"/>
<dbReference type="STRING" id="869279.SE15_09835"/>
<dbReference type="InterPro" id="IPR001940">
    <property type="entry name" value="Peptidase_S1C"/>
</dbReference>
<sequence length="403" mass="42216">MIRMKRLGWIAILGIMLLAMLACSLTPTLPRLTGAPTATLQAASRATEVRPPSQPGAIATPTLVAELPVTLTDRDVLLANLYERVAPGVVFIATTTDGEIESLGSGFVYDREGHIVTNYHVVEGASGLEVFFASGLKVRARVVGEDLDSDLAVIKVDVPPDVLVPLPLGDSDQVRVGQTAVAIGNPFGLTGTMTLGIVSAKGRTLESLRQAEGGTFFSAGDVIQTDASINPGNSGGPLLNLAGEVIGVNRAIRTTGTTITGELVNSGIGFAVSSNIVRRVVPVLIAKGTYDYPYLGISSREMLTLEQIEALGLPRQTGAYIVSVTPGGPADRAGLRGGSKATRFPGLPAGGDLIIAIDDQPVQTFSDLLSYLMKHKSPGDTVILTILRDNQEKEVSVTLGKRP</sequence>
<dbReference type="Gene3D" id="2.30.42.10">
    <property type="match status" value="1"/>
</dbReference>
<dbReference type="InterPro" id="IPR001478">
    <property type="entry name" value="PDZ"/>
</dbReference>